<dbReference type="FunFam" id="3.40.50.300:FF:001809">
    <property type="entry name" value="Si:ch1073-365p7.2"/>
    <property type="match status" value="2"/>
</dbReference>
<dbReference type="GeneID" id="114440471"/>
<gene>
    <name evidence="8" type="primary">LOC114440471</name>
</gene>
<dbReference type="InterPro" id="IPR045058">
    <property type="entry name" value="GIMA/IAN/Toc"/>
</dbReference>
<evidence type="ECO:0000256" key="5">
    <source>
        <dbReference type="SAM" id="MobiDB-lite"/>
    </source>
</evidence>
<dbReference type="Gene3D" id="3.40.50.300">
    <property type="entry name" value="P-loop containing nucleotide triphosphate hydrolases"/>
    <property type="match status" value="3"/>
</dbReference>
<reference evidence="8" key="1">
    <citation type="submission" date="2025-08" db="UniProtKB">
        <authorList>
            <consortium name="RefSeq"/>
        </authorList>
    </citation>
    <scope>IDENTIFICATION</scope>
</reference>
<dbReference type="OrthoDB" id="9982588at2759"/>
<dbReference type="InParanoid" id="A0A6P7ITH5"/>
<dbReference type="InterPro" id="IPR027417">
    <property type="entry name" value="P-loop_NTPase"/>
</dbReference>
<accession>A0A6P7ITH5</accession>
<feature type="compositionally biased region" description="Polar residues" evidence="5">
    <location>
        <begin position="892"/>
        <end position="905"/>
    </location>
</feature>
<keyword evidence="4" id="KW-0175">Coiled coil</keyword>
<keyword evidence="2" id="KW-0547">Nucleotide-binding</keyword>
<dbReference type="Pfam" id="PF04548">
    <property type="entry name" value="AIG1"/>
    <property type="match status" value="3"/>
</dbReference>
<evidence type="ECO:0000256" key="3">
    <source>
        <dbReference type="ARBA" id="ARBA00023134"/>
    </source>
</evidence>
<evidence type="ECO:0000313" key="8">
    <source>
        <dbReference type="RefSeq" id="XP_028268731.1"/>
    </source>
</evidence>
<feature type="domain" description="AIG1-type G" evidence="6">
    <location>
        <begin position="274"/>
        <end position="476"/>
    </location>
</feature>
<protein>
    <submittedName>
        <fullName evidence="8">GTPase IMAP family member 8 isoform X1</fullName>
    </submittedName>
</protein>
<evidence type="ECO:0000256" key="4">
    <source>
        <dbReference type="SAM" id="Coils"/>
    </source>
</evidence>
<dbReference type="FunCoup" id="A0A6P7ITH5">
    <property type="interactions" value="15"/>
</dbReference>
<dbReference type="SUPFAM" id="SSF52540">
    <property type="entry name" value="P-loop containing nucleoside triphosphate hydrolases"/>
    <property type="match status" value="3"/>
</dbReference>
<evidence type="ECO:0000313" key="7">
    <source>
        <dbReference type="Proteomes" id="UP000515145"/>
    </source>
</evidence>
<dbReference type="PROSITE" id="PS51720">
    <property type="entry name" value="G_AIG1"/>
    <property type="match status" value="2"/>
</dbReference>
<feature type="domain" description="AIG1-type G" evidence="6">
    <location>
        <begin position="45"/>
        <end position="241"/>
    </location>
</feature>
<keyword evidence="7" id="KW-1185">Reference proteome</keyword>
<feature type="coiled-coil region" evidence="4">
    <location>
        <begin position="467"/>
        <end position="505"/>
    </location>
</feature>
<dbReference type="PANTHER" id="PTHR10903">
    <property type="entry name" value="GTPASE, IMAP FAMILY MEMBER-RELATED"/>
    <property type="match status" value="1"/>
</dbReference>
<sequence length="966" mass="109033">MLLSLLFFLKNTGMQPDVKCKVKVLKSTEIEMASSQLPGGDGWCASQLNIVLLGGRNSGKSFVGNLLLGKEEFVTKERTSCSQRLTVVAGRRLTVVDTPGWWCDFSAQDTAELVKREIVSSVALCSPGPHVFLITIKASSAFSEKRRRAVKEHVALLGDSVWNHCILVFTSADRFKYTNAEECVERGGKALCWLSERCSQRCHSVMLSDDSDVTELLMKIQKLVTENGNRVFEMEGNISQVVAEERRKVEERAQLRYMRMKQQRSLQQETLRPVTNIRIVLLGAKGSGKTSALNTILGRESSMQPLKRTAQCVVEGGAVFGRQVTVVDTPGWWMNYFCGESPIFDQREMVLSLSLCPPGPHVFLLVVRVDRAFTEKYRRAAQEHLELISERIWNHVIVLFSFGDWLGSTTTEQYIESEGEPLHWLVERCGNRYHVLNSKTKGDGFQVRELIGKIEEVMTGCSHDWHYEIERKVLEQLEERIRGERERAKERLMKKEKQRQMARALLDEISPQPELRIMLVGGRKTGKSSCGNTILSRESFDTDTQTSSCTEKQGQIRGRMVVVMDTPGCFSVSPDLLVESCAILLVVNVSSSFKDTHREALEKQLEAGEGRMWSRAMVLFSFGDWLGDTSIEQRIESEGKLQRLVDKCGNRYHVLNNKHWGDGAQVDELINLMEEMLVGERLAVIQSGDHMWKSVAGEKLPDTVTLCKKDLKEFMSSRQQLSHGLPESATSTSQPTRNCLEDSDAAQIVALPTGRARGQTAFTIVDRDRFMSFFASLLSGNQGLRWPVVNLPIRLPDPHLGPNSERHMLSFTPRNQAMLLVSSEAQREMLAEEDTSVRSLCHPALREQTLRRLCESGGLQALIDQWGNSSLEELEAFIDWYFEMVWEQTMGSFQPTKPDSPSAEQDTPAVEEEEVLSSIDRKLSKLELLEEIKSDLAELRQSLEGSWRAIQDLRDKSNQGPNDPCL</sequence>
<dbReference type="Proteomes" id="UP000515145">
    <property type="component" value="Chromosome 8"/>
</dbReference>
<evidence type="ECO:0000259" key="6">
    <source>
        <dbReference type="PROSITE" id="PS51720"/>
    </source>
</evidence>
<dbReference type="RefSeq" id="XP_028268731.1">
    <property type="nucleotide sequence ID" value="XM_028412930.1"/>
</dbReference>
<dbReference type="GO" id="GO:0005525">
    <property type="term" value="F:GTP binding"/>
    <property type="evidence" value="ECO:0007669"/>
    <property type="project" value="UniProtKB-KW"/>
</dbReference>
<evidence type="ECO:0000256" key="1">
    <source>
        <dbReference type="ARBA" id="ARBA00008535"/>
    </source>
</evidence>
<comment type="similarity">
    <text evidence="1">Belongs to the TRAFAC class TrmE-Era-EngA-EngB-Septin-like GTPase superfamily. AIG1/Toc34/Toc159-like paraseptin GTPase family. IAN subfamily.</text>
</comment>
<feature type="region of interest" description="Disordered" evidence="5">
    <location>
        <begin position="718"/>
        <end position="738"/>
    </location>
</feature>
<name>A0A6P7ITH5_9TELE</name>
<dbReference type="AlphaFoldDB" id="A0A6P7ITH5"/>
<evidence type="ECO:0000256" key="2">
    <source>
        <dbReference type="ARBA" id="ARBA00022741"/>
    </source>
</evidence>
<proteinExistence type="inferred from homology"/>
<dbReference type="InterPro" id="IPR006703">
    <property type="entry name" value="G_AIG1"/>
</dbReference>
<organism evidence="7 8">
    <name type="scientific">Parambassis ranga</name>
    <name type="common">Indian glassy fish</name>
    <dbReference type="NCBI Taxonomy" id="210632"/>
    <lineage>
        <taxon>Eukaryota</taxon>
        <taxon>Metazoa</taxon>
        <taxon>Chordata</taxon>
        <taxon>Craniata</taxon>
        <taxon>Vertebrata</taxon>
        <taxon>Euteleostomi</taxon>
        <taxon>Actinopterygii</taxon>
        <taxon>Neopterygii</taxon>
        <taxon>Teleostei</taxon>
        <taxon>Neoteleostei</taxon>
        <taxon>Acanthomorphata</taxon>
        <taxon>Ovalentaria</taxon>
        <taxon>Ambassidae</taxon>
        <taxon>Parambassis</taxon>
    </lineage>
</organism>
<dbReference type="PANTHER" id="PTHR10903:SF179">
    <property type="entry name" value="GTPASE IMAP FAMILY MEMBER 8"/>
    <property type="match status" value="1"/>
</dbReference>
<feature type="region of interest" description="Disordered" evidence="5">
    <location>
        <begin position="892"/>
        <end position="914"/>
    </location>
</feature>
<feature type="compositionally biased region" description="Polar residues" evidence="5">
    <location>
        <begin position="718"/>
        <end position="737"/>
    </location>
</feature>
<keyword evidence="3" id="KW-0342">GTP-binding</keyword>